<evidence type="ECO:0000313" key="10">
    <source>
        <dbReference type="Proteomes" id="UP000652755"/>
    </source>
</evidence>
<feature type="domain" description="ABC3 transporter permease C-terminal" evidence="7">
    <location>
        <begin position="295"/>
        <end position="411"/>
    </location>
</feature>
<feature type="domain" description="ABC3 transporter permease C-terminal" evidence="7">
    <location>
        <begin position="679"/>
        <end position="788"/>
    </location>
</feature>
<feature type="transmembrane region" description="Helical" evidence="6">
    <location>
        <begin position="760"/>
        <end position="782"/>
    </location>
</feature>
<feature type="transmembrane region" description="Helical" evidence="6">
    <location>
        <begin position="432"/>
        <end position="452"/>
    </location>
</feature>
<dbReference type="PROSITE" id="PS51257">
    <property type="entry name" value="PROKAR_LIPOPROTEIN"/>
    <property type="match status" value="1"/>
</dbReference>
<evidence type="ECO:0000256" key="5">
    <source>
        <dbReference type="ARBA" id="ARBA00023136"/>
    </source>
</evidence>
<evidence type="ECO:0000256" key="6">
    <source>
        <dbReference type="SAM" id="Phobius"/>
    </source>
</evidence>
<keyword evidence="2" id="KW-1003">Cell membrane</keyword>
<comment type="caution">
    <text evidence="9">The sequence shown here is derived from an EMBL/GenBank/DDBJ whole genome shotgun (WGS) entry which is preliminary data.</text>
</comment>
<feature type="domain" description="MacB-like periplasmic core" evidence="8">
    <location>
        <begin position="20"/>
        <end position="245"/>
    </location>
</feature>
<feature type="transmembrane region" description="Helical" evidence="6">
    <location>
        <begin position="290"/>
        <end position="317"/>
    </location>
</feature>
<dbReference type="EMBL" id="JACRYL010000004">
    <property type="protein sequence ID" value="MBC6110005.1"/>
    <property type="molecule type" value="Genomic_DNA"/>
</dbReference>
<sequence>MFKLNLKIAWRNLWKNKGYTFINVLGLSIGMASCILIFIFIRYQMSFDEDFKNEDRIYRITTNWTAADGFSESQGVPKPAPDALKNDFKNQIEKVGAIRQDGGIIKVKDDAGKERIKSLEDVFYADPEFFQILSFNWLQGNPIQSLSEPNTVVLSKNMATKLFGDWNKAVGKTINYQNRENFTVTGILQEMPENTSFPLNIVVSYKTFKSYKDEKFTEWGNTSSNDECYFLLKKGVSIDEIRGALPKFSEKYFEKDAISKEEISAQALADIHYNENLGNFANKTMPKKELYGLAIIGAFLLLTACINFINLATAQAVSRSKEVGVRKVMGSLRNQLVVQFLTETLTICVFALLVACVLTEVALPGMKSLFNENISFSIIQHPIIFVFMIGLVIIVSFLAGLYPAMIMSGFSPALAIKNKITANAGGLSLRKVLVVLQFTITIILIIGTLVVLRQMKYTREKPLGFNPSAIAMVSVRNDSLSLLKYQILQDRISKIPGVLLTSFCRTPPSSSNNNESNFRYNGTEKANFQVNTKVADEHYFKTFGLTFVAGKGFSKSDTIKELVVNETTLRKLNVVNFNEALGKQITIWGKKGTIVGVVKDFNNLSLHEPISPVIITSLKENYRNLAIKMDSKQIISVMPQIEKIWNDTFPENFYKSSFVDDDISQYYELERIMGILFKVFAGVIIFISFIGLFGMISFVATQRTKEVAIRKVLGASTIELVKMLNGSFLMMVFIANLVAWPLAYLIVSKWLATFTYRIDLSIWPFIIAMAISMIITLVTVSIRSYKAAVANTIDSLKYE</sequence>
<feature type="transmembrane region" description="Helical" evidence="6">
    <location>
        <begin position="728"/>
        <end position="748"/>
    </location>
</feature>
<evidence type="ECO:0000259" key="8">
    <source>
        <dbReference type="Pfam" id="PF12704"/>
    </source>
</evidence>
<keyword evidence="5 6" id="KW-0472">Membrane</keyword>
<dbReference type="PANTHER" id="PTHR30572:SF18">
    <property type="entry name" value="ABC-TYPE MACROLIDE FAMILY EXPORT SYSTEM PERMEASE COMPONENT 2"/>
    <property type="match status" value="1"/>
</dbReference>
<protein>
    <submittedName>
        <fullName evidence="9">ABC transporter permease</fullName>
    </submittedName>
</protein>
<feature type="domain" description="MacB-like periplasmic core" evidence="8">
    <location>
        <begin position="437"/>
        <end position="621"/>
    </location>
</feature>
<feature type="transmembrane region" description="Helical" evidence="6">
    <location>
        <begin position="383"/>
        <end position="402"/>
    </location>
</feature>
<feature type="transmembrane region" description="Helical" evidence="6">
    <location>
        <begin position="675"/>
        <end position="700"/>
    </location>
</feature>
<evidence type="ECO:0000259" key="7">
    <source>
        <dbReference type="Pfam" id="PF02687"/>
    </source>
</evidence>
<evidence type="ECO:0000256" key="1">
    <source>
        <dbReference type="ARBA" id="ARBA00004651"/>
    </source>
</evidence>
<gene>
    <name evidence="9" type="ORF">H7U22_06180</name>
</gene>
<dbReference type="Proteomes" id="UP000652755">
    <property type="component" value="Unassembled WGS sequence"/>
</dbReference>
<keyword evidence="3 6" id="KW-0812">Transmembrane</keyword>
<proteinExistence type="predicted"/>
<dbReference type="InterPro" id="IPR003838">
    <property type="entry name" value="ABC3_permease_C"/>
</dbReference>
<comment type="subcellular location">
    <subcellularLocation>
        <location evidence="1">Cell membrane</location>
        <topology evidence="1">Multi-pass membrane protein</topology>
    </subcellularLocation>
</comment>
<keyword evidence="4 6" id="KW-1133">Transmembrane helix</keyword>
<evidence type="ECO:0000313" key="9">
    <source>
        <dbReference type="EMBL" id="MBC6110005.1"/>
    </source>
</evidence>
<feature type="transmembrane region" description="Helical" evidence="6">
    <location>
        <begin position="20"/>
        <end position="41"/>
    </location>
</feature>
<organism evidence="9 10">
    <name type="scientific">Pedobacter fastidiosus</name>
    <dbReference type="NCBI Taxonomy" id="2765361"/>
    <lineage>
        <taxon>Bacteria</taxon>
        <taxon>Pseudomonadati</taxon>
        <taxon>Bacteroidota</taxon>
        <taxon>Sphingobacteriia</taxon>
        <taxon>Sphingobacteriales</taxon>
        <taxon>Sphingobacteriaceae</taxon>
        <taxon>Pedobacter</taxon>
    </lineage>
</organism>
<name>A0ABR7KPK0_9SPHI</name>
<dbReference type="PANTHER" id="PTHR30572">
    <property type="entry name" value="MEMBRANE COMPONENT OF TRANSPORTER-RELATED"/>
    <property type="match status" value="1"/>
</dbReference>
<evidence type="ECO:0000256" key="4">
    <source>
        <dbReference type="ARBA" id="ARBA00022989"/>
    </source>
</evidence>
<dbReference type="RefSeq" id="WP_187070481.1">
    <property type="nucleotide sequence ID" value="NZ_JACRYL010000004.1"/>
</dbReference>
<keyword evidence="10" id="KW-1185">Reference proteome</keyword>
<evidence type="ECO:0000256" key="2">
    <source>
        <dbReference type="ARBA" id="ARBA00022475"/>
    </source>
</evidence>
<feature type="transmembrane region" description="Helical" evidence="6">
    <location>
        <begin position="337"/>
        <end position="363"/>
    </location>
</feature>
<dbReference type="InterPro" id="IPR050250">
    <property type="entry name" value="Macrolide_Exporter_MacB"/>
</dbReference>
<dbReference type="Pfam" id="PF12704">
    <property type="entry name" value="MacB_PCD"/>
    <property type="match status" value="2"/>
</dbReference>
<dbReference type="InterPro" id="IPR025857">
    <property type="entry name" value="MacB_PCD"/>
</dbReference>
<accession>A0ABR7KPK0</accession>
<evidence type="ECO:0000256" key="3">
    <source>
        <dbReference type="ARBA" id="ARBA00022692"/>
    </source>
</evidence>
<dbReference type="Pfam" id="PF02687">
    <property type="entry name" value="FtsX"/>
    <property type="match status" value="2"/>
</dbReference>
<reference evidence="9 10" key="1">
    <citation type="submission" date="2020-08" db="EMBL/GenBank/DDBJ databases">
        <authorList>
            <person name="Sun Q."/>
            <person name="Inoue M."/>
        </authorList>
    </citation>
    <scope>NUCLEOTIDE SEQUENCE [LARGE SCALE GENOMIC DNA]</scope>
    <source>
        <strain evidence="9 10">CCM 8938</strain>
    </source>
</reference>